<dbReference type="SUPFAM" id="SSF56601">
    <property type="entry name" value="beta-lactamase/transpeptidase-like"/>
    <property type="match status" value="1"/>
</dbReference>
<dbReference type="RefSeq" id="WP_154419487.1">
    <property type="nucleotide sequence ID" value="NZ_CALXOB010000051.1"/>
</dbReference>
<dbReference type="InterPro" id="IPR012338">
    <property type="entry name" value="Beta-lactam/transpept-like"/>
</dbReference>
<dbReference type="EMBL" id="VUNS01000020">
    <property type="protein sequence ID" value="MST98523.1"/>
    <property type="molecule type" value="Genomic_DNA"/>
</dbReference>
<dbReference type="PROSITE" id="PS51257">
    <property type="entry name" value="PROKAR_LIPOPROTEIN"/>
    <property type="match status" value="1"/>
</dbReference>
<dbReference type="Gene3D" id="3.40.710.10">
    <property type="entry name" value="DD-peptidase/beta-lactamase superfamily"/>
    <property type="match status" value="1"/>
</dbReference>
<dbReference type="AlphaFoldDB" id="A0A844G5U4"/>
<dbReference type="InterPro" id="IPR050789">
    <property type="entry name" value="Diverse_Enzym_Activities"/>
</dbReference>
<evidence type="ECO:0000313" key="3">
    <source>
        <dbReference type="Proteomes" id="UP000435649"/>
    </source>
</evidence>
<reference evidence="2 3" key="1">
    <citation type="submission" date="2019-08" db="EMBL/GenBank/DDBJ databases">
        <title>In-depth cultivation of the pig gut microbiome towards novel bacterial diversity and tailored functional studies.</title>
        <authorList>
            <person name="Wylensek D."/>
            <person name="Hitch T.C.A."/>
            <person name="Clavel T."/>
        </authorList>
    </citation>
    <scope>NUCLEOTIDE SEQUENCE [LARGE SCALE GENOMIC DNA]</scope>
    <source>
        <strain evidence="2 3">BBE-744-WT-12</strain>
    </source>
</reference>
<evidence type="ECO:0000313" key="2">
    <source>
        <dbReference type="EMBL" id="MST98523.1"/>
    </source>
</evidence>
<proteinExistence type="predicted"/>
<evidence type="ECO:0000259" key="1">
    <source>
        <dbReference type="Pfam" id="PF00144"/>
    </source>
</evidence>
<dbReference type="PANTHER" id="PTHR43283">
    <property type="entry name" value="BETA-LACTAMASE-RELATED"/>
    <property type="match status" value="1"/>
</dbReference>
<dbReference type="PANTHER" id="PTHR43283:SF7">
    <property type="entry name" value="BETA-LACTAMASE-RELATED DOMAIN-CONTAINING PROTEIN"/>
    <property type="match status" value="1"/>
</dbReference>
<keyword evidence="2" id="KW-0378">Hydrolase</keyword>
<comment type="caution">
    <text evidence="2">The sequence shown here is derived from an EMBL/GenBank/DDBJ whole genome shotgun (WGS) entry which is preliminary data.</text>
</comment>
<organism evidence="2 3">
    <name type="scientific">Victivallis lenta</name>
    <dbReference type="NCBI Taxonomy" id="2606640"/>
    <lineage>
        <taxon>Bacteria</taxon>
        <taxon>Pseudomonadati</taxon>
        <taxon>Lentisphaerota</taxon>
        <taxon>Lentisphaeria</taxon>
        <taxon>Victivallales</taxon>
        <taxon>Victivallaceae</taxon>
        <taxon>Victivallis</taxon>
    </lineage>
</organism>
<gene>
    <name evidence="2" type="ORF">FYJ85_15905</name>
</gene>
<sequence length="504" mass="55447">MTGKIGMLFTAAVLLAGGCATNSLERSLPGEEGVDPAAVQAFVESLERKMMQSGDTLNGDPNAFMLLKNGKVIAEGAWAPCRLDAPRHVFSMSKSFTSTAVGFAVQEKRLTLEDPVISFFPDKLPLQISGHLAAMRVRDLLTMQSGHKSDPIGKMFEAKDLVRGFLGSEIEFKPGTHFVYNNGATYMLSAIITKVTGESLRDYLTPRLFEPLGIENVKWEADDRGVNFGAWGLHLTPEDAAKFAQFCLNKGRWNGKQLLSEGWINLATAPQCNVVAGDDRSDWNQGYGFQFWRCRNGAFRADGFLGQYAVVMEDEDAVLIMFNSSNRLQPALDTVWETLLPALRGEPVRPERKTTDASLRTFLAGLTLSFPEKTVEPKLFRPGGKVSVSLPDDNPFHAEKLLLEHDGKQLRATLNGYPMNFGIGSWAENPAVPGAADGERSYPIEGPLFGRAFQQGADEWLLVTVSPNSAIQNFFRFRFDGGTVALEGRFNFDETPVETTGKID</sequence>
<keyword evidence="3" id="KW-1185">Reference proteome</keyword>
<accession>A0A844G5U4</accession>
<dbReference type="GO" id="GO:0016787">
    <property type="term" value="F:hydrolase activity"/>
    <property type="evidence" value="ECO:0007669"/>
    <property type="project" value="UniProtKB-KW"/>
</dbReference>
<dbReference type="InterPro" id="IPR001466">
    <property type="entry name" value="Beta-lactam-related"/>
</dbReference>
<feature type="domain" description="Beta-lactamase-related" evidence="1">
    <location>
        <begin position="63"/>
        <end position="326"/>
    </location>
</feature>
<name>A0A844G5U4_9BACT</name>
<dbReference type="Pfam" id="PF00144">
    <property type="entry name" value="Beta-lactamase"/>
    <property type="match status" value="1"/>
</dbReference>
<protein>
    <submittedName>
        <fullName evidence="2">Serine hydrolase</fullName>
    </submittedName>
</protein>
<dbReference type="Proteomes" id="UP000435649">
    <property type="component" value="Unassembled WGS sequence"/>
</dbReference>